<evidence type="ECO:0000259" key="1">
    <source>
        <dbReference type="Pfam" id="PF00884"/>
    </source>
</evidence>
<dbReference type="Proteomes" id="UP000198902">
    <property type="component" value="Unassembled WGS sequence"/>
</dbReference>
<dbReference type="RefSeq" id="WP_089776770.1">
    <property type="nucleotide sequence ID" value="NZ_CABLRR010000001.1"/>
</dbReference>
<dbReference type="AlphaFoldDB" id="A0A0D6JLD7"/>
<evidence type="ECO:0000313" key="3">
    <source>
        <dbReference type="Proteomes" id="UP000198902"/>
    </source>
</evidence>
<dbReference type="InterPro" id="IPR052701">
    <property type="entry name" value="GAG_Ulvan_Degrading_Sulfatases"/>
</dbReference>
<organism evidence="2 3">
    <name type="scientific">Haloferax massiliensis</name>
    <dbReference type="NCBI Taxonomy" id="1476858"/>
    <lineage>
        <taxon>Archaea</taxon>
        <taxon>Methanobacteriati</taxon>
        <taxon>Methanobacteriota</taxon>
        <taxon>Stenosarchaea group</taxon>
        <taxon>Halobacteria</taxon>
        <taxon>Halobacteriales</taxon>
        <taxon>Haloferacaceae</taxon>
        <taxon>Haloferax</taxon>
    </lineage>
</organism>
<dbReference type="Gene3D" id="3.40.720.10">
    <property type="entry name" value="Alkaline Phosphatase, subunit A"/>
    <property type="match status" value="1"/>
</dbReference>
<dbReference type="PANTHER" id="PTHR43751:SF3">
    <property type="entry name" value="SULFATASE N-TERMINAL DOMAIN-CONTAINING PROTEIN"/>
    <property type="match status" value="1"/>
</dbReference>
<protein>
    <submittedName>
        <fullName evidence="2">Arylsulfatase</fullName>
    </submittedName>
</protein>
<dbReference type="PANTHER" id="PTHR43751">
    <property type="entry name" value="SULFATASE"/>
    <property type="match status" value="1"/>
</dbReference>
<dbReference type="SUPFAM" id="SSF53649">
    <property type="entry name" value="Alkaline phosphatase-like"/>
    <property type="match status" value="1"/>
</dbReference>
<feature type="domain" description="Sulfatase N-terminal" evidence="1">
    <location>
        <begin position="3"/>
        <end position="329"/>
    </location>
</feature>
<keyword evidence="3" id="KW-1185">Reference proteome</keyword>
<dbReference type="InterPro" id="IPR017850">
    <property type="entry name" value="Alkaline_phosphatase_core_sf"/>
</dbReference>
<dbReference type="CDD" id="cd16148">
    <property type="entry name" value="sulfatase_like"/>
    <property type="match status" value="1"/>
</dbReference>
<dbReference type="EMBL" id="CSTE01000001">
    <property type="protein sequence ID" value="CQR48727.1"/>
    <property type="molecule type" value="Genomic_DNA"/>
</dbReference>
<evidence type="ECO:0000313" key="2">
    <source>
        <dbReference type="EMBL" id="CQR48727.1"/>
    </source>
</evidence>
<gene>
    <name evidence="2" type="ORF">BN996_00174</name>
</gene>
<name>A0A0D6JLD7_9EURY</name>
<proteinExistence type="predicted"/>
<dbReference type="Pfam" id="PF00884">
    <property type="entry name" value="Sulfatase"/>
    <property type="match status" value="1"/>
</dbReference>
<accession>A0A0D6JLD7</accession>
<dbReference type="InterPro" id="IPR000917">
    <property type="entry name" value="Sulfatase_N"/>
</dbReference>
<dbReference type="OrthoDB" id="3164at2157"/>
<reference evidence="3" key="1">
    <citation type="submission" date="2015-03" db="EMBL/GenBank/DDBJ databases">
        <authorList>
            <person name="Urmite Genomes"/>
        </authorList>
    </citation>
    <scope>NUCLEOTIDE SEQUENCE [LARGE SCALE GENOMIC DNA]</scope>
    <source>
        <strain evidence="3">Arc-Hr</strain>
    </source>
</reference>
<sequence length="444" mass="50255">MSKNVLLITVDSLREDYLPLDNDWTNTPAAAELAQQGISFESAFATGPATAVSFPGILTGTLPLSCGGLGPLNEDRPRLATEMQKNGFHTAGFQSNPFLSHHFNYDDGFDTFEDYQNPLMGIATKIFPRGIEVNHPKLRKIDDKVNFTKRIKDIYQLFRGKPRPYVSAEVITDDCITWIDDVESDFFAWAHYMDVHHPCYPPEKYRTEFGVKNVTQEEVSEWYSALIRSPDSLGTEELDALERLYRAAIKYTDEQIKRILDKLKQMGQLEDTLIIYTSDHGELFGDHDLYGKPERMYDELLQVPLLVANGPAKLRETTTDLISLMDIPGIIFDSVEVDAPEAYEGIIPSQENREYIIAEHQVEGDAVIGVRSDKWLFELDQIRGEKRLFEITSDQITETPTDAGGELVQSIAEKRLSELDVDSELIDDDLGEDVEGRLEDLGYL</sequence>